<dbReference type="InterPro" id="IPR011006">
    <property type="entry name" value="CheY-like_superfamily"/>
</dbReference>
<organism evidence="5 6">
    <name type="scientific">Desulfosporosinus acididurans</name>
    <dbReference type="NCBI Taxonomy" id="476652"/>
    <lineage>
        <taxon>Bacteria</taxon>
        <taxon>Bacillati</taxon>
        <taxon>Bacillota</taxon>
        <taxon>Clostridia</taxon>
        <taxon>Eubacteriales</taxon>
        <taxon>Desulfitobacteriaceae</taxon>
        <taxon>Desulfosporosinus</taxon>
    </lineage>
</organism>
<keyword evidence="6" id="KW-1185">Reference proteome</keyword>
<dbReference type="PATRIC" id="fig|476652.3.peg.1286"/>
<evidence type="ECO:0000256" key="2">
    <source>
        <dbReference type="ARBA" id="ARBA00024867"/>
    </source>
</evidence>
<dbReference type="RefSeq" id="WP_047809152.1">
    <property type="nucleotide sequence ID" value="NZ_LDZY01000004.1"/>
</dbReference>
<evidence type="ECO:0000259" key="4">
    <source>
        <dbReference type="PROSITE" id="PS50110"/>
    </source>
</evidence>
<dbReference type="STRING" id="476652.DEAC_c12510"/>
<gene>
    <name evidence="5" type="primary">cheY_3</name>
    <name evidence="5" type="ORF">DEAC_c12510</name>
</gene>
<feature type="modified residue" description="4-aspartylphosphate" evidence="3">
    <location>
        <position position="53"/>
    </location>
</feature>
<comment type="caution">
    <text evidence="5">The sequence shown here is derived from an EMBL/GenBank/DDBJ whole genome shotgun (WGS) entry which is preliminary data.</text>
</comment>
<evidence type="ECO:0000256" key="3">
    <source>
        <dbReference type="PROSITE-ProRule" id="PRU00169"/>
    </source>
</evidence>
<dbReference type="AlphaFoldDB" id="A0A0J1FSY9"/>
<dbReference type="CDD" id="cd17542">
    <property type="entry name" value="REC_CheY"/>
    <property type="match status" value="1"/>
</dbReference>
<dbReference type="Gene3D" id="3.40.50.2300">
    <property type="match status" value="1"/>
</dbReference>
<dbReference type="SUPFAM" id="SSF52172">
    <property type="entry name" value="CheY-like"/>
    <property type="match status" value="1"/>
</dbReference>
<feature type="domain" description="Response regulatory" evidence="4">
    <location>
        <begin position="3"/>
        <end position="118"/>
    </location>
</feature>
<dbReference type="InterPro" id="IPR052048">
    <property type="entry name" value="ST_Response_Regulator"/>
</dbReference>
<dbReference type="PANTHER" id="PTHR43228:SF1">
    <property type="entry name" value="TWO-COMPONENT RESPONSE REGULATOR ARR22"/>
    <property type="match status" value="1"/>
</dbReference>
<dbReference type="PROSITE" id="PS50110">
    <property type="entry name" value="RESPONSE_REGULATORY"/>
    <property type="match status" value="1"/>
</dbReference>
<reference evidence="5 6" key="1">
    <citation type="submission" date="2015-06" db="EMBL/GenBank/DDBJ databases">
        <title>Draft genome of the moderately acidophilic sulfate reducer Candidatus Desulfosporosinus acididurans strain M1.</title>
        <authorList>
            <person name="Poehlein A."/>
            <person name="Petzsch P."/>
            <person name="Johnson B.D."/>
            <person name="Schloemann M."/>
            <person name="Daniel R."/>
            <person name="Muehling M."/>
        </authorList>
    </citation>
    <scope>NUCLEOTIDE SEQUENCE [LARGE SCALE GENOMIC DNA]</scope>
    <source>
        <strain evidence="5 6">M1</strain>
    </source>
</reference>
<dbReference type="Pfam" id="PF00072">
    <property type="entry name" value="Response_reg"/>
    <property type="match status" value="1"/>
</dbReference>
<dbReference type="SMART" id="SM00448">
    <property type="entry name" value="REC"/>
    <property type="match status" value="1"/>
</dbReference>
<dbReference type="PANTHER" id="PTHR43228">
    <property type="entry name" value="TWO-COMPONENT RESPONSE REGULATOR"/>
    <property type="match status" value="1"/>
</dbReference>
<comment type="function">
    <text evidence="2">May play the central regulatory role in sporulation. It may be an element of the effector pathway responsible for the activation of sporulation genes in response to nutritional stress. Spo0A may act in concert with spo0H (a sigma factor) to control the expression of some genes that are critical to the sporulation process.</text>
</comment>
<evidence type="ECO:0000313" key="6">
    <source>
        <dbReference type="Proteomes" id="UP000036356"/>
    </source>
</evidence>
<name>A0A0J1FSY9_9FIRM</name>
<dbReference type="Proteomes" id="UP000036356">
    <property type="component" value="Unassembled WGS sequence"/>
</dbReference>
<dbReference type="GO" id="GO:0000160">
    <property type="term" value="P:phosphorelay signal transduction system"/>
    <property type="evidence" value="ECO:0007669"/>
    <property type="project" value="InterPro"/>
</dbReference>
<evidence type="ECO:0000256" key="1">
    <source>
        <dbReference type="ARBA" id="ARBA00018672"/>
    </source>
</evidence>
<dbReference type="InterPro" id="IPR001789">
    <property type="entry name" value="Sig_transdc_resp-reg_receiver"/>
</dbReference>
<keyword evidence="3" id="KW-0597">Phosphoprotein</keyword>
<protein>
    <recommendedName>
        <fullName evidence="1">Stage 0 sporulation protein A homolog</fullName>
    </recommendedName>
</protein>
<proteinExistence type="predicted"/>
<sequence length="120" mass="13277">MKKLLIVDDAAFMRLSIKSMLQKSQIEVVGEAANGAIAVEMYKELRPDIVTMDITMPEMTGIEALKEIRVFDPQALVIMISSMGQESKVKEAIVNGAKTFIVKPFTEEFLLQTLSKALGI</sequence>
<evidence type="ECO:0000313" key="5">
    <source>
        <dbReference type="EMBL" id="KLU66585.1"/>
    </source>
</evidence>
<accession>A0A0J1FSY9</accession>
<dbReference type="EMBL" id="LDZY01000004">
    <property type="protein sequence ID" value="KLU66585.1"/>
    <property type="molecule type" value="Genomic_DNA"/>
</dbReference>